<evidence type="ECO:0000313" key="2">
    <source>
        <dbReference type="WBParaSite" id="Hba_01853"/>
    </source>
</evidence>
<reference evidence="2" key="1">
    <citation type="submission" date="2016-11" db="UniProtKB">
        <authorList>
            <consortium name="WormBaseParasite"/>
        </authorList>
    </citation>
    <scope>IDENTIFICATION</scope>
</reference>
<keyword evidence="1" id="KW-1185">Reference proteome</keyword>
<proteinExistence type="predicted"/>
<dbReference type="Proteomes" id="UP000095283">
    <property type="component" value="Unplaced"/>
</dbReference>
<sequence length="340" mass="38717">MDLFPRASQWATLFHASVHSLTCSLQGFMIRCRVSVLKNQALFDEECSRREASATDCTVWCSPTPGTLVHHLMANLFIDIIRGSQQSKYTLTYRVSCVSYRHRALVRLTLIVPLHFVGRYLEQLNFQPKVLPGCDDFLFSGIGCSVANCPRYVSCVYCQVYGFICYDATFKVQVGLASLTEKSFATHEVPIKCRFSSPYTCLPLRRLRTDNTNLMRRPFNATKEKNRTFGTEGIKASLFGGSCCTVEKKVKAITSAFETYDELLANYGVEAKKLLISVYIFKNFFRLKVVYLIITYTIVFKSNIITEMIDIPRPTTLCGTVALLHRQHKVNARRRNVRVN</sequence>
<dbReference type="WBParaSite" id="Hba_01853">
    <property type="protein sequence ID" value="Hba_01853"/>
    <property type="gene ID" value="Hba_01853"/>
</dbReference>
<evidence type="ECO:0000313" key="1">
    <source>
        <dbReference type="Proteomes" id="UP000095283"/>
    </source>
</evidence>
<protein>
    <submittedName>
        <fullName evidence="2">Phlebovirus_G2 domain-containing protein</fullName>
    </submittedName>
</protein>
<name>A0A1I7WAY2_HETBA</name>
<accession>A0A1I7WAY2</accession>
<dbReference type="AlphaFoldDB" id="A0A1I7WAY2"/>
<organism evidence="1 2">
    <name type="scientific">Heterorhabditis bacteriophora</name>
    <name type="common">Entomopathogenic nematode worm</name>
    <dbReference type="NCBI Taxonomy" id="37862"/>
    <lineage>
        <taxon>Eukaryota</taxon>
        <taxon>Metazoa</taxon>
        <taxon>Ecdysozoa</taxon>
        <taxon>Nematoda</taxon>
        <taxon>Chromadorea</taxon>
        <taxon>Rhabditida</taxon>
        <taxon>Rhabditina</taxon>
        <taxon>Rhabditomorpha</taxon>
        <taxon>Strongyloidea</taxon>
        <taxon>Heterorhabditidae</taxon>
        <taxon>Heterorhabditis</taxon>
    </lineage>
</organism>